<dbReference type="STRING" id="48709.A0A1D2MH54"/>
<keyword evidence="9" id="KW-1185">Reference proteome</keyword>
<evidence type="ECO:0000313" key="8">
    <source>
        <dbReference type="EMBL" id="ODM92305.1"/>
    </source>
</evidence>
<dbReference type="PANTHER" id="PTHR46481:SF10">
    <property type="entry name" value="ZINC FINGER BED DOMAIN-CONTAINING PROTEIN 39"/>
    <property type="match status" value="1"/>
</dbReference>
<comment type="subcellular location">
    <subcellularLocation>
        <location evidence="1">Nucleus</location>
    </subcellularLocation>
</comment>
<protein>
    <recommendedName>
        <fullName evidence="7">DUF659 domain-containing protein</fullName>
    </recommendedName>
</protein>
<feature type="compositionally biased region" description="Basic and acidic residues" evidence="6">
    <location>
        <begin position="1"/>
        <end position="22"/>
    </location>
</feature>
<evidence type="ECO:0000313" key="9">
    <source>
        <dbReference type="Proteomes" id="UP000094527"/>
    </source>
</evidence>
<evidence type="ECO:0000256" key="1">
    <source>
        <dbReference type="ARBA" id="ARBA00004123"/>
    </source>
</evidence>
<evidence type="ECO:0000256" key="4">
    <source>
        <dbReference type="ARBA" id="ARBA00022833"/>
    </source>
</evidence>
<name>A0A1D2MH54_ORCCI</name>
<keyword evidence="3" id="KW-0863">Zinc-finger</keyword>
<proteinExistence type="predicted"/>
<dbReference type="EMBL" id="LJIJ01001274">
    <property type="protein sequence ID" value="ODM92305.1"/>
    <property type="molecule type" value="Genomic_DNA"/>
</dbReference>
<accession>A0A1D2MH54</accession>
<dbReference type="GO" id="GO:0008270">
    <property type="term" value="F:zinc ion binding"/>
    <property type="evidence" value="ECO:0007669"/>
    <property type="project" value="UniProtKB-KW"/>
</dbReference>
<keyword evidence="4" id="KW-0862">Zinc</keyword>
<dbReference type="Proteomes" id="UP000094527">
    <property type="component" value="Unassembled WGS sequence"/>
</dbReference>
<feature type="compositionally biased region" description="Polar residues" evidence="6">
    <location>
        <begin position="143"/>
        <end position="166"/>
    </location>
</feature>
<sequence>MRENNHLTEATEKVHSANHETGEETPTDQCTSHKEKVTTTPVSDPNEQRVQAAETVNENANSSPETSQLGFEEFSSTVSKMSEKIGRKRDGIWDSFVKKRNGNGKVISNNCIRCGKEVSAKACRMSAHVAHCKSKSKPAGKSLQAQLTHSSSTNAVQKSFPTGPHTSFRQVENPFFKDLIKDKVPGYTAPSAKRLRTTILNQVYQECMLEIRDSLKDRKVVIIQDGWSTNQNAPVVSHCLHTGTKAVFFDAVATECNKKDANYCYKLLDDAIAKAEADFSCVVVGVVTDNCSVMKALKRVTNIERPELFVYGCNAHIFNLLGQDLSNEQLIEKVVSVQNIFETIILRAQL</sequence>
<evidence type="ECO:0000256" key="5">
    <source>
        <dbReference type="ARBA" id="ARBA00023242"/>
    </source>
</evidence>
<dbReference type="PANTHER" id="PTHR46481">
    <property type="entry name" value="ZINC FINGER BED DOMAIN-CONTAINING PROTEIN 4"/>
    <property type="match status" value="1"/>
</dbReference>
<feature type="compositionally biased region" description="Polar residues" evidence="6">
    <location>
        <begin position="38"/>
        <end position="50"/>
    </location>
</feature>
<dbReference type="InterPro" id="IPR007021">
    <property type="entry name" value="DUF659"/>
</dbReference>
<comment type="caution">
    <text evidence="8">The sequence shown here is derived from an EMBL/GenBank/DDBJ whole genome shotgun (WGS) entry which is preliminary data.</text>
</comment>
<keyword evidence="5" id="KW-0539">Nucleus</keyword>
<evidence type="ECO:0000256" key="2">
    <source>
        <dbReference type="ARBA" id="ARBA00022723"/>
    </source>
</evidence>
<feature type="region of interest" description="Disordered" evidence="6">
    <location>
        <begin position="135"/>
        <end position="166"/>
    </location>
</feature>
<dbReference type="GO" id="GO:0005634">
    <property type="term" value="C:nucleus"/>
    <property type="evidence" value="ECO:0007669"/>
    <property type="project" value="UniProtKB-SubCell"/>
</dbReference>
<evidence type="ECO:0000259" key="7">
    <source>
        <dbReference type="Pfam" id="PF04937"/>
    </source>
</evidence>
<keyword evidence="2" id="KW-0479">Metal-binding</keyword>
<dbReference type="InterPro" id="IPR052035">
    <property type="entry name" value="ZnF_BED_domain_contain"/>
</dbReference>
<dbReference type="AlphaFoldDB" id="A0A1D2MH54"/>
<feature type="domain" description="DUF659" evidence="7">
    <location>
        <begin position="190"/>
        <end position="336"/>
    </location>
</feature>
<feature type="region of interest" description="Disordered" evidence="6">
    <location>
        <begin position="55"/>
        <end position="74"/>
    </location>
</feature>
<organism evidence="8 9">
    <name type="scientific">Orchesella cincta</name>
    <name type="common">Springtail</name>
    <name type="synonym">Podura cincta</name>
    <dbReference type="NCBI Taxonomy" id="48709"/>
    <lineage>
        <taxon>Eukaryota</taxon>
        <taxon>Metazoa</taxon>
        <taxon>Ecdysozoa</taxon>
        <taxon>Arthropoda</taxon>
        <taxon>Hexapoda</taxon>
        <taxon>Collembola</taxon>
        <taxon>Entomobryomorpha</taxon>
        <taxon>Entomobryoidea</taxon>
        <taxon>Orchesellidae</taxon>
        <taxon>Orchesellinae</taxon>
        <taxon>Orchesella</taxon>
    </lineage>
</organism>
<dbReference type="OrthoDB" id="6777440at2759"/>
<gene>
    <name evidence="8" type="ORF">Ocin01_14379</name>
</gene>
<evidence type="ECO:0000256" key="3">
    <source>
        <dbReference type="ARBA" id="ARBA00022771"/>
    </source>
</evidence>
<evidence type="ECO:0000256" key="6">
    <source>
        <dbReference type="SAM" id="MobiDB-lite"/>
    </source>
</evidence>
<feature type="region of interest" description="Disordered" evidence="6">
    <location>
        <begin position="1"/>
        <end position="50"/>
    </location>
</feature>
<dbReference type="Pfam" id="PF04937">
    <property type="entry name" value="DUF659"/>
    <property type="match status" value="1"/>
</dbReference>
<reference evidence="8 9" key="1">
    <citation type="journal article" date="2016" name="Genome Biol. Evol.">
        <title>Gene Family Evolution Reflects Adaptation to Soil Environmental Stressors in the Genome of the Collembolan Orchesella cincta.</title>
        <authorList>
            <person name="Faddeeva-Vakhrusheva A."/>
            <person name="Derks M.F."/>
            <person name="Anvar S.Y."/>
            <person name="Agamennone V."/>
            <person name="Suring W."/>
            <person name="Smit S."/>
            <person name="van Straalen N.M."/>
            <person name="Roelofs D."/>
        </authorList>
    </citation>
    <scope>NUCLEOTIDE SEQUENCE [LARGE SCALE GENOMIC DNA]</scope>
    <source>
        <tissue evidence="8">Mixed pool</tissue>
    </source>
</reference>